<feature type="coiled-coil region" evidence="4">
    <location>
        <begin position="286"/>
        <end position="313"/>
    </location>
</feature>
<comment type="caution">
    <text evidence="7">The sequence shown here is derived from an EMBL/GenBank/DDBJ whole genome shotgun (WGS) entry which is preliminary data.</text>
</comment>
<gene>
    <name evidence="7" type="ORF">ESU54_09370</name>
</gene>
<dbReference type="Proteomes" id="UP000321497">
    <property type="component" value="Unassembled WGS sequence"/>
</dbReference>
<feature type="domain" description="HipA N-terminal subdomain 1" evidence="6">
    <location>
        <begin position="4"/>
        <end position="113"/>
    </location>
</feature>
<evidence type="ECO:0000256" key="2">
    <source>
        <dbReference type="ARBA" id="ARBA00022679"/>
    </source>
</evidence>
<keyword evidence="4" id="KW-0175">Coiled coil</keyword>
<feature type="domain" description="HipA-like C-terminal" evidence="5">
    <location>
        <begin position="163"/>
        <end position="399"/>
    </location>
</feature>
<dbReference type="GO" id="GO:0004674">
    <property type="term" value="F:protein serine/threonine kinase activity"/>
    <property type="evidence" value="ECO:0007669"/>
    <property type="project" value="TreeGrafter"/>
</dbReference>
<dbReference type="AlphaFoldDB" id="A0A5C6Z0Y6"/>
<keyword evidence="3" id="KW-0418">Kinase</keyword>
<keyword evidence="2" id="KW-0808">Transferase</keyword>
<keyword evidence="8" id="KW-1185">Reference proteome</keyword>
<dbReference type="InterPro" id="IPR052028">
    <property type="entry name" value="HipA_Ser/Thr_kinase"/>
</dbReference>
<evidence type="ECO:0000259" key="6">
    <source>
        <dbReference type="Pfam" id="PF13657"/>
    </source>
</evidence>
<organism evidence="7 8">
    <name type="scientific">Aequorivita antarctica</name>
    <dbReference type="NCBI Taxonomy" id="153266"/>
    <lineage>
        <taxon>Bacteria</taxon>
        <taxon>Pseudomonadati</taxon>
        <taxon>Bacteroidota</taxon>
        <taxon>Flavobacteriia</taxon>
        <taxon>Flavobacteriales</taxon>
        <taxon>Flavobacteriaceae</taxon>
        <taxon>Aequorivita</taxon>
    </lineage>
</organism>
<accession>A0A5C6Z0Y6</accession>
<proteinExistence type="inferred from homology"/>
<dbReference type="PANTHER" id="PTHR37419:SF8">
    <property type="entry name" value="TOXIN YJJJ"/>
    <property type="match status" value="1"/>
</dbReference>
<evidence type="ECO:0000256" key="1">
    <source>
        <dbReference type="ARBA" id="ARBA00010164"/>
    </source>
</evidence>
<protein>
    <submittedName>
        <fullName evidence="7">Type II toxin-antitoxin system HipA family toxin</fullName>
    </submittedName>
</protein>
<evidence type="ECO:0000313" key="8">
    <source>
        <dbReference type="Proteomes" id="UP000321497"/>
    </source>
</evidence>
<dbReference type="InterPro" id="IPR012893">
    <property type="entry name" value="HipA-like_C"/>
</dbReference>
<evidence type="ECO:0000259" key="5">
    <source>
        <dbReference type="Pfam" id="PF07804"/>
    </source>
</evidence>
<comment type="similarity">
    <text evidence="1">Belongs to the HipA Ser/Thr kinase family.</text>
</comment>
<evidence type="ECO:0000256" key="4">
    <source>
        <dbReference type="SAM" id="Coils"/>
    </source>
</evidence>
<dbReference type="EMBL" id="VORT01000005">
    <property type="protein sequence ID" value="TXD73332.1"/>
    <property type="molecule type" value="Genomic_DNA"/>
</dbReference>
<dbReference type="PANTHER" id="PTHR37419">
    <property type="entry name" value="SERINE/THREONINE-PROTEIN KINASE TOXIN HIPA"/>
    <property type="match status" value="1"/>
</dbReference>
<dbReference type="InterPro" id="IPR017508">
    <property type="entry name" value="HipA_N1"/>
</dbReference>
<dbReference type="Pfam" id="PF13657">
    <property type="entry name" value="Couple_hipA"/>
    <property type="match status" value="1"/>
</dbReference>
<evidence type="ECO:0000313" key="7">
    <source>
        <dbReference type="EMBL" id="TXD73332.1"/>
    </source>
</evidence>
<dbReference type="Gene3D" id="1.10.1070.20">
    <property type="match status" value="1"/>
</dbReference>
<dbReference type="Pfam" id="PF07804">
    <property type="entry name" value="HipA_C"/>
    <property type="match status" value="1"/>
</dbReference>
<reference evidence="7 8" key="1">
    <citation type="submission" date="2019-08" db="EMBL/GenBank/DDBJ databases">
        <title>Genome of Aequorivita antarctica SW49 (type strain).</title>
        <authorList>
            <person name="Bowman J.P."/>
        </authorList>
    </citation>
    <scope>NUCLEOTIDE SEQUENCE [LARGE SCALE GENOMIC DNA]</scope>
    <source>
        <strain evidence="7 8">SW49</strain>
    </source>
</reference>
<sequence>MLVQVSLYGESLGTVDWNEQKGSAIFQYSENSYTNTREPSPLLMPKEGRTYETNRDHINFHDLPYLLSDSMPDDFGNIMMKEWLRQKSLSYDDINPVDRLTYVGKRGMGALEYEPINHNSSTNYSIDVTELLEVAKNVLEGKEELKYKGLNEESLTEILRIGTSVGGARAKALLAIKEDEKGKIIEIKPGDILQPNGYTYWLLKMDGANEKTLGESDGVGKIEFAYYKMAIDCGIEMSESRLYNENNRFHFLTKRFDRSELGEKIHMQTLGSLVGVDFKIQKASSYETLFRTMKRLKSNYQQFEQQYRRAIFNIVSRNHDDHVKNFSFLMNKQGEWRISPAYDITYSYKPSGTWTNVHQSSLNGKFDNFNQNDLIEFGKMFGIKNSKLIIKEVIDAVSKWNQVAKEIDIPKKTISKINKDLRLKL</sequence>
<evidence type="ECO:0000256" key="3">
    <source>
        <dbReference type="ARBA" id="ARBA00022777"/>
    </source>
</evidence>
<name>A0A5C6Z0Y6_9FLAO</name>
<dbReference type="OrthoDB" id="9805913at2"/>
<dbReference type="RefSeq" id="WP_111846011.1">
    <property type="nucleotide sequence ID" value="NZ_UEGI01000033.1"/>
</dbReference>
<dbReference type="GO" id="GO:0005829">
    <property type="term" value="C:cytosol"/>
    <property type="evidence" value="ECO:0007669"/>
    <property type="project" value="TreeGrafter"/>
</dbReference>